<accession>A0A0A6Y3W4</accession>
<dbReference type="RefSeq" id="WP_025727762.1">
    <property type="nucleotide sequence ID" value="NZ_JAAIWK010000022.1"/>
</dbReference>
<gene>
    <name evidence="2" type="ORF">G4D61_13020</name>
    <name evidence="1" type="ORF">NG54_00790</name>
</gene>
<dbReference type="Pfam" id="PF10702">
    <property type="entry name" value="DUF2507"/>
    <property type="match status" value="1"/>
</dbReference>
<keyword evidence="4" id="KW-1185">Reference proteome</keyword>
<dbReference type="AlphaFoldDB" id="A0A0A6Y3W4"/>
<dbReference type="InterPro" id="IPR019642">
    <property type="entry name" value="DUF2507"/>
</dbReference>
<protein>
    <submittedName>
        <fullName evidence="2">YslB family protein</fullName>
    </submittedName>
</protein>
<evidence type="ECO:0000313" key="1">
    <source>
        <dbReference type="EMBL" id="KHD86942.1"/>
    </source>
</evidence>
<dbReference type="STRING" id="363870.NG54_00790"/>
<name>A0A0A6Y3W4_9BACI</name>
<dbReference type="Proteomes" id="UP000476934">
    <property type="component" value="Unassembled WGS sequence"/>
</dbReference>
<dbReference type="EMBL" id="JRUN01000001">
    <property type="protein sequence ID" value="KHD86942.1"/>
    <property type="molecule type" value="Genomic_DNA"/>
</dbReference>
<evidence type="ECO:0000313" key="4">
    <source>
        <dbReference type="Proteomes" id="UP000476934"/>
    </source>
</evidence>
<dbReference type="Proteomes" id="UP000030588">
    <property type="component" value="Unassembled WGS sequence"/>
</dbReference>
<sequence>MKSTNETEKVPSEQLTIPAFGYELVRDILIPEILGKETPDILYWAGKHLARKFPLVSTEEIISFFNKAGWGQLSLCKEDKYRAEFELTSPIISKQFDMNKHSCFKLEAGFLAEQYQNQKKMITEATEELVKRGQKIKFLVQWDLKDFVNDLAE</sequence>
<proteinExistence type="predicted"/>
<evidence type="ECO:0000313" key="3">
    <source>
        <dbReference type="Proteomes" id="UP000030588"/>
    </source>
</evidence>
<dbReference type="Gene3D" id="3.30.1380.20">
    <property type="entry name" value="Trafficking protein particle complex subunit 3"/>
    <property type="match status" value="1"/>
</dbReference>
<evidence type="ECO:0000313" key="2">
    <source>
        <dbReference type="EMBL" id="NEY20874.1"/>
    </source>
</evidence>
<dbReference type="OrthoDB" id="2965348at2"/>
<dbReference type="InterPro" id="IPR024096">
    <property type="entry name" value="NO_sig/Golgi_transp_ligand-bd"/>
</dbReference>
<organism evidence="1 3">
    <name type="scientific">Heyndrickxia ginsengihumi</name>
    <dbReference type="NCBI Taxonomy" id="363870"/>
    <lineage>
        <taxon>Bacteria</taxon>
        <taxon>Bacillati</taxon>
        <taxon>Bacillota</taxon>
        <taxon>Bacilli</taxon>
        <taxon>Bacillales</taxon>
        <taxon>Bacillaceae</taxon>
        <taxon>Heyndrickxia</taxon>
    </lineage>
</organism>
<reference evidence="2 4" key="3">
    <citation type="submission" date="2020-03" db="EMBL/GenBank/DDBJ databases">
        <title>Bacillus aquiflavi sp. nov., isolated from yellow water of strong flavor Chinese baijiu in Yibin region of China.</title>
        <authorList>
            <person name="Xie J."/>
        </authorList>
    </citation>
    <scope>NUCLEOTIDE SEQUENCE [LARGE SCALE GENOMIC DNA]</scope>
    <source>
        <strain evidence="2 4">Gsoil 114</strain>
    </source>
</reference>
<reference evidence="1 3" key="1">
    <citation type="submission" date="2014-10" db="EMBL/GenBank/DDBJ databases">
        <title>Draft genome of phytase producing Bacillus ginsengihumi strain M2.11.</title>
        <authorList>
            <person name="Toymentseva A."/>
            <person name="Boulygina E.A."/>
            <person name="Kazakov S.V."/>
            <person name="Kayumov I."/>
            <person name="Suleimanova A.D."/>
            <person name="Mardanova A.M."/>
            <person name="Maria S.N."/>
            <person name="Sergey M.Y."/>
            <person name="Sharipova M.R."/>
        </authorList>
    </citation>
    <scope>NUCLEOTIDE SEQUENCE [LARGE SCALE GENOMIC DNA]</scope>
    <source>
        <strain evidence="1 3">M2.11</strain>
    </source>
</reference>
<dbReference type="EMBL" id="JAAIWK010000022">
    <property type="protein sequence ID" value="NEY20874.1"/>
    <property type="molecule type" value="Genomic_DNA"/>
</dbReference>
<reference evidence="2 4" key="2">
    <citation type="submission" date="2020-02" db="EMBL/GenBank/DDBJ databases">
        <authorList>
            <person name="Feng H."/>
        </authorList>
    </citation>
    <scope>NUCLEOTIDE SEQUENCE [LARGE SCALE GENOMIC DNA]</scope>
    <source>
        <strain evidence="2 4">Gsoil 114</strain>
    </source>
</reference>
<comment type="caution">
    <text evidence="1">The sequence shown here is derived from an EMBL/GenBank/DDBJ whole genome shotgun (WGS) entry which is preliminary data.</text>
</comment>
<dbReference type="SUPFAM" id="SSF111126">
    <property type="entry name" value="Ligand-binding domain in the NO signalling and Golgi transport"/>
    <property type="match status" value="1"/>
</dbReference>